<proteinExistence type="inferred from homology"/>
<keyword evidence="6" id="KW-1185">Reference proteome</keyword>
<dbReference type="AlphaFoldDB" id="A0AAD1D5N6"/>
<sequence length="159" mass="18192">MSADLQKVEDFLVHEARLLDARDWEAWNALFTPDGIYWMPAAPGQDDPLQHVSLVYENALLREIRIRRFADTSAFSLQGGPRGWRIVANVRIDAQDPASNTITVSSRLMATEYQRDRTTRFEAFVTHRLVPEGESFRIALKRVELLDCDAARGDINLYL</sequence>
<evidence type="ECO:0000256" key="1">
    <source>
        <dbReference type="ARBA" id="ARBA00009570"/>
    </source>
</evidence>
<dbReference type="GO" id="GO:0051213">
    <property type="term" value="F:dioxygenase activity"/>
    <property type="evidence" value="ECO:0007669"/>
    <property type="project" value="UniProtKB-KW"/>
</dbReference>
<dbReference type="KEGG" id="smic:SmB9_20290"/>
<dbReference type="SUPFAM" id="SSF54427">
    <property type="entry name" value="NTF2-like"/>
    <property type="match status" value="1"/>
</dbReference>
<evidence type="ECO:0000313" key="4">
    <source>
        <dbReference type="EMBL" id="RKS91397.1"/>
    </source>
</evidence>
<dbReference type="RefSeq" id="WP_160119167.1">
    <property type="nucleotide sequence ID" value="NZ_AP018711.1"/>
</dbReference>
<dbReference type="EMBL" id="RBWX01000007">
    <property type="protein sequence ID" value="RKS91397.1"/>
    <property type="molecule type" value="Genomic_DNA"/>
</dbReference>
<dbReference type="GO" id="GO:0019380">
    <property type="term" value="P:3-phenylpropionate catabolic process"/>
    <property type="evidence" value="ECO:0007669"/>
    <property type="project" value="TreeGrafter"/>
</dbReference>
<gene>
    <name evidence="4" type="ORF">DFR51_0961</name>
    <name evidence="3" type="ORF">SmB9_20290</name>
</gene>
<reference evidence="4 6" key="2">
    <citation type="submission" date="2018-10" db="EMBL/GenBank/DDBJ databases">
        <title>Genomic Encyclopedia of Type Strains, Phase IV (KMG-IV): sequencing the most valuable type-strain genomes for metagenomic binning, comparative biology and taxonomic classification.</title>
        <authorList>
            <person name="Goeker M."/>
        </authorList>
    </citation>
    <scope>NUCLEOTIDE SEQUENCE [LARGE SCALE GENOMIC DNA]</scope>
    <source>
        <strain evidence="4 6">DSM 19791</strain>
    </source>
</reference>
<evidence type="ECO:0000313" key="3">
    <source>
        <dbReference type="EMBL" id="BBE34371.1"/>
    </source>
</evidence>
<dbReference type="Gene3D" id="3.10.450.50">
    <property type="match status" value="1"/>
</dbReference>
<evidence type="ECO:0000313" key="6">
    <source>
        <dbReference type="Proteomes" id="UP000276029"/>
    </source>
</evidence>
<evidence type="ECO:0000256" key="2">
    <source>
        <dbReference type="ARBA" id="ARBA00023002"/>
    </source>
</evidence>
<dbReference type="PANTHER" id="PTHR41534">
    <property type="entry name" value="BLR3401 PROTEIN"/>
    <property type="match status" value="1"/>
</dbReference>
<comment type="similarity">
    <text evidence="1">Belongs to the bacterial ring-hydroxylating dioxygenase beta subunit family.</text>
</comment>
<dbReference type="Pfam" id="PF00866">
    <property type="entry name" value="Ring_hydroxyl_B"/>
    <property type="match status" value="1"/>
</dbReference>
<dbReference type="Proteomes" id="UP000276029">
    <property type="component" value="Unassembled WGS sequence"/>
</dbReference>
<keyword evidence="2" id="KW-0560">Oxidoreductase</keyword>
<dbReference type="InterPro" id="IPR032710">
    <property type="entry name" value="NTF2-like_dom_sf"/>
</dbReference>
<keyword evidence="3" id="KW-0223">Dioxygenase</keyword>
<dbReference type="InterPro" id="IPR000391">
    <property type="entry name" value="Rng_hydr_dOase-bsu"/>
</dbReference>
<name>A0AAD1D5N6_SPHMI</name>
<organism evidence="3 5">
    <name type="scientific">Sphingosinicella microcystinivorans</name>
    <dbReference type="NCBI Taxonomy" id="335406"/>
    <lineage>
        <taxon>Bacteria</taxon>
        <taxon>Pseudomonadati</taxon>
        <taxon>Pseudomonadota</taxon>
        <taxon>Alphaproteobacteria</taxon>
        <taxon>Sphingomonadales</taxon>
        <taxon>Sphingosinicellaceae</taxon>
        <taxon>Sphingosinicella</taxon>
    </lineage>
</organism>
<evidence type="ECO:0000313" key="5">
    <source>
        <dbReference type="Proteomes" id="UP000275727"/>
    </source>
</evidence>
<dbReference type="PANTHER" id="PTHR41534:SF1">
    <property type="entry name" value="BLR3401 PROTEIN"/>
    <property type="match status" value="1"/>
</dbReference>
<protein>
    <submittedName>
        <fullName evidence="3">Aromatic-ring-hydroxylating dioxygenase subunit beta</fullName>
    </submittedName>
    <submittedName>
        <fullName evidence="4">Benzoate/toluate 1,2-dioxygenase beta subunit</fullName>
    </submittedName>
</protein>
<dbReference type="EMBL" id="AP018711">
    <property type="protein sequence ID" value="BBE34371.1"/>
    <property type="molecule type" value="Genomic_DNA"/>
</dbReference>
<reference evidence="3 5" key="1">
    <citation type="submission" date="2018-06" db="EMBL/GenBank/DDBJ databases">
        <title>Complete Genome Sequence of the Microcystin-Degrading Bacterium Sphingosinicella microcystinivorans Strain B-9.</title>
        <authorList>
            <person name="Jin H."/>
            <person name="Nishizawa T."/>
            <person name="Guo Y."/>
            <person name="Nishizawa A."/>
            <person name="Park H."/>
            <person name="Kato H."/>
            <person name="Tsuji K."/>
            <person name="Harada K."/>
        </authorList>
    </citation>
    <scope>NUCLEOTIDE SEQUENCE [LARGE SCALE GENOMIC DNA]</scope>
    <source>
        <strain evidence="3 5">B9</strain>
    </source>
</reference>
<dbReference type="Proteomes" id="UP000275727">
    <property type="component" value="Chromosome"/>
</dbReference>
<accession>A0AAD1D5N6</accession>